<gene>
    <name evidence="2" type="ORF">GCM10025864_11340</name>
</gene>
<feature type="compositionally biased region" description="Basic and acidic residues" evidence="1">
    <location>
        <begin position="1"/>
        <end position="11"/>
    </location>
</feature>
<evidence type="ECO:0000256" key="1">
    <source>
        <dbReference type="SAM" id="MobiDB-lite"/>
    </source>
</evidence>
<dbReference type="Proteomes" id="UP001157091">
    <property type="component" value="Unassembled WGS sequence"/>
</dbReference>
<sequence>MRVEEGLEGRGDVVGPADGRQGPVEVGPALRVGAEEERARGGDRDGAPRERVHGLERAVDEDPDRVGVVDERDDVPGAR</sequence>
<feature type="compositionally biased region" description="Basic and acidic residues" evidence="1">
    <location>
        <begin position="33"/>
        <end position="79"/>
    </location>
</feature>
<dbReference type="EMBL" id="BSUK01000001">
    <property type="protein sequence ID" value="GMA23375.1"/>
    <property type="molecule type" value="Genomic_DNA"/>
</dbReference>
<reference evidence="3" key="1">
    <citation type="journal article" date="2019" name="Int. J. Syst. Evol. Microbiol.">
        <title>The Global Catalogue of Microorganisms (GCM) 10K type strain sequencing project: providing services to taxonomists for standard genome sequencing and annotation.</title>
        <authorList>
            <consortium name="The Broad Institute Genomics Platform"/>
            <consortium name="The Broad Institute Genome Sequencing Center for Infectious Disease"/>
            <person name="Wu L."/>
            <person name="Ma J."/>
        </authorList>
    </citation>
    <scope>NUCLEOTIDE SEQUENCE [LARGE SCALE GENOMIC DNA]</scope>
    <source>
        <strain evidence="3">NBRC 106348</strain>
    </source>
</reference>
<protein>
    <submittedName>
        <fullName evidence="2">Uncharacterized protein</fullName>
    </submittedName>
</protein>
<keyword evidence="3" id="KW-1185">Reference proteome</keyword>
<name>A0ABQ6HY89_9MICO</name>
<organism evidence="2 3">
    <name type="scientific">Luteimicrobium album</name>
    <dbReference type="NCBI Taxonomy" id="1054550"/>
    <lineage>
        <taxon>Bacteria</taxon>
        <taxon>Bacillati</taxon>
        <taxon>Actinomycetota</taxon>
        <taxon>Actinomycetes</taxon>
        <taxon>Micrococcales</taxon>
        <taxon>Luteimicrobium</taxon>
    </lineage>
</organism>
<feature type="region of interest" description="Disordered" evidence="1">
    <location>
        <begin position="1"/>
        <end position="79"/>
    </location>
</feature>
<accession>A0ABQ6HY89</accession>
<comment type="caution">
    <text evidence="2">The sequence shown here is derived from an EMBL/GenBank/DDBJ whole genome shotgun (WGS) entry which is preliminary data.</text>
</comment>
<evidence type="ECO:0000313" key="2">
    <source>
        <dbReference type="EMBL" id="GMA23375.1"/>
    </source>
</evidence>
<evidence type="ECO:0000313" key="3">
    <source>
        <dbReference type="Proteomes" id="UP001157091"/>
    </source>
</evidence>
<proteinExistence type="predicted"/>